<gene>
    <name evidence="1" type="ORF">BK724_03465</name>
    <name evidence="2" type="ORF">BK724_03880</name>
</gene>
<sequence>MLRDLNLNVDSTRTSWNVISLTYIFFKLYIEILRIYEHGQALVCRNICEFNGVPPPKMGSWIF</sequence>
<accession>A0A9Q5SNA8</accession>
<dbReference type="EMBL" id="NFCY01000010">
    <property type="protein sequence ID" value="OTX54725.1"/>
    <property type="molecule type" value="Genomic_DNA"/>
</dbReference>
<proteinExistence type="predicted"/>
<evidence type="ECO:0000313" key="3">
    <source>
        <dbReference type="Proteomes" id="UP000194733"/>
    </source>
</evidence>
<dbReference type="EMBL" id="NFCY01000010">
    <property type="protein sequence ID" value="OTX54655.1"/>
    <property type="molecule type" value="Genomic_DNA"/>
</dbReference>
<evidence type="ECO:0000313" key="2">
    <source>
        <dbReference type="EMBL" id="OTX54725.1"/>
    </source>
</evidence>
<comment type="caution">
    <text evidence="1">The sequence shown here is derived from an EMBL/GenBank/DDBJ whole genome shotgun (WGS) entry which is preliminary data.</text>
</comment>
<reference evidence="1 3" key="1">
    <citation type="submission" date="2016-10" db="EMBL/GenBank/DDBJ databases">
        <title>Comparative genomics of Bacillus thuringiensis reveals a path to pathogens against multiple invertebrate hosts.</title>
        <authorList>
            <person name="Zheng J."/>
            <person name="Gao Q."/>
            <person name="Liu H."/>
            <person name="Peng D."/>
            <person name="Ruan L."/>
            <person name="Sun M."/>
        </authorList>
    </citation>
    <scope>NUCLEOTIDE SEQUENCE [LARGE SCALE GENOMIC DNA]</scope>
    <source>
        <strain evidence="1">BGSC 4BB1</strain>
    </source>
</reference>
<dbReference type="AlphaFoldDB" id="A0A9Q5SNA8"/>
<name>A0A9Q5SNA8_BACTU</name>
<protein>
    <submittedName>
        <fullName evidence="1">Uncharacterized protein</fullName>
    </submittedName>
</protein>
<evidence type="ECO:0000313" key="1">
    <source>
        <dbReference type="EMBL" id="OTX54655.1"/>
    </source>
</evidence>
<organism evidence="1 3">
    <name type="scientific">Bacillus thuringiensis serovar sooncheon</name>
    <dbReference type="NCBI Taxonomy" id="180891"/>
    <lineage>
        <taxon>Bacteria</taxon>
        <taxon>Bacillati</taxon>
        <taxon>Bacillota</taxon>
        <taxon>Bacilli</taxon>
        <taxon>Bacillales</taxon>
        <taxon>Bacillaceae</taxon>
        <taxon>Bacillus</taxon>
        <taxon>Bacillus cereus group</taxon>
    </lineage>
</organism>
<dbReference type="Proteomes" id="UP000194733">
    <property type="component" value="Unassembled WGS sequence"/>
</dbReference>